<comment type="cofactor">
    <cofactor evidence="1">
        <name>FAD</name>
        <dbReference type="ChEBI" id="CHEBI:57692"/>
    </cofactor>
</comment>
<dbReference type="EMBL" id="JAKNSF020000150">
    <property type="protein sequence ID" value="KAK7711032.1"/>
    <property type="molecule type" value="Genomic_DNA"/>
</dbReference>
<evidence type="ECO:0000256" key="2">
    <source>
        <dbReference type="ARBA" id="ARBA00022630"/>
    </source>
</evidence>
<organism evidence="6 7">
    <name type="scientific">Diaporthe eres</name>
    <name type="common">Phomopsis oblonga</name>
    <dbReference type="NCBI Taxonomy" id="83184"/>
    <lineage>
        <taxon>Eukaryota</taxon>
        <taxon>Fungi</taxon>
        <taxon>Dikarya</taxon>
        <taxon>Ascomycota</taxon>
        <taxon>Pezizomycotina</taxon>
        <taxon>Sordariomycetes</taxon>
        <taxon>Sordariomycetidae</taxon>
        <taxon>Diaporthales</taxon>
        <taxon>Diaporthaceae</taxon>
        <taxon>Diaporthe</taxon>
        <taxon>Diaporthe eres species complex</taxon>
    </lineage>
</organism>
<dbReference type="PANTHER" id="PTHR43004:SF19">
    <property type="entry name" value="BINDING MONOOXYGENASE, PUTATIVE (JCVI)-RELATED"/>
    <property type="match status" value="1"/>
</dbReference>
<reference evidence="6 7" key="1">
    <citation type="submission" date="2024-02" db="EMBL/GenBank/DDBJ databases">
        <title>De novo assembly and annotation of 12 fungi associated with fruit tree decline syndrome in Ontario, Canada.</title>
        <authorList>
            <person name="Sulman M."/>
            <person name="Ellouze W."/>
            <person name="Ilyukhin E."/>
        </authorList>
    </citation>
    <scope>NUCLEOTIDE SEQUENCE [LARGE SCALE GENOMIC DNA]</scope>
    <source>
        <strain evidence="6 7">M169</strain>
    </source>
</reference>
<feature type="domain" description="FAD-binding" evidence="5">
    <location>
        <begin position="87"/>
        <end position="138"/>
    </location>
</feature>
<sequence>MIHNIPQPDFEEFVHQKLRVDPNTEVRKGVAFVSCEQTLNTVITIVEERDTGRRYFIRSRHLIACDGARSQVRKVLNVASEGEETCDAAHSFPPTGGLGLNSGLADVHNLAYKVAASQQGWANDRLLDSYQAERRHVALVNSAQSVKNGTRIFSFLKALGIAGINDVEVARANLARSIRDPEKQQMIAEEVEAQREHFDNLEIHIGYVYGTNEAPANASCYAPKFVPGARLPHAWIKFLHAKEPPGFVPIDVSYVKEWEGDEVSARTASTLDLCPLDSFSLITSSADTDSPACFQALKDSVAKRGIVIHFWTEGHDFEFVYQQQKSLFGTRGNINSGGAILIYWRIYV</sequence>
<dbReference type="Pfam" id="PF01494">
    <property type="entry name" value="FAD_binding_3"/>
    <property type="match status" value="2"/>
</dbReference>
<keyword evidence="7" id="KW-1185">Reference proteome</keyword>
<keyword evidence="4" id="KW-0560">Oxidoreductase</keyword>
<dbReference type="InterPro" id="IPR050641">
    <property type="entry name" value="RIFMO-like"/>
</dbReference>
<gene>
    <name evidence="6" type="ORF">SLS63_012778</name>
</gene>
<dbReference type="PANTHER" id="PTHR43004">
    <property type="entry name" value="TRK SYSTEM POTASSIUM UPTAKE PROTEIN"/>
    <property type="match status" value="1"/>
</dbReference>
<dbReference type="InterPro" id="IPR036188">
    <property type="entry name" value="FAD/NAD-bd_sf"/>
</dbReference>
<protein>
    <recommendedName>
        <fullName evidence="5">FAD-binding domain-containing protein</fullName>
    </recommendedName>
</protein>
<dbReference type="Gene3D" id="3.50.50.60">
    <property type="entry name" value="FAD/NAD(P)-binding domain"/>
    <property type="match status" value="1"/>
</dbReference>
<feature type="domain" description="FAD-binding" evidence="5">
    <location>
        <begin position="2"/>
        <end position="85"/>
    </location>
</feature>
<keyword evidence="2" id="KW-0285">Flavoprotein</keyword>
<evidence type="ECO:0000256" key="1">
    <source>
        <dbReference type="ARBA" id="ARBA00001974"/>
    </source>
</evidence>
<evidence type="ECO:0000256" key="3">
    <source>
        <dbReference type="ARBA" id="ARBA00022827"/>
    </source>
</evidence>
<accession>A0ABR1NQ96</accession>
<dbReference type="Gene3D" id="3.40.30.120">
    <property type="match status" value="1"/>
</dbReference>
<dbReference type="SUPFAM" id="SSF51905">
    <property type="entry name" value="FAD/NAD(P)-binding domain"/>
    <property type="match status" value="1"/>
</dbReference>
<evidence type="ECO:0000259" key="5">
    <source>
        <dbReference type="Pfam" id="PF01494"/>
    </source>
</evidence>
<evidence type="ECO:0000256" key="4">
    <source>
        <dbReference type="ARBA" id="ARBA00023002"/>
    </source>
</evidence>
<keyword evidence="3" id="KW-0274">FAD</keyword>
<comment type="caution">
    <text evidence="6">The sequence shown here is derived from an EMBL/GenBank/DDBJ whole genome shotgun (WGS) entry which is preliminary data.</text>
</comment>
<evidence type="ECO:0000313" key="7">
    <source>
        <dbReference type="Proteomes" id="UP001430848"/>
    </source>
</evidence>
<dbReference type="Proteomes" id="UP001430848">
    <property type="component" value="Unassembled WGS sequence"/>
</dbReference>
<evidence type="ECO:0000313" key="6">
    <source>
        <dbReference type="EMBL" id="KAK7711032.1"/>
    </source>
</evidence>
<proteinExistence type="predicted"/>
<dbReference type="InterPro" id="IPR002938">
    <property type="entry name" value="FAD-bd"/>
</dbReference>
<name>A0ABR1NQ96_DIAER</name>